<feature type="compositionally biased region" description="Low complexity" evidence="2">
    <location>
        <begin position="95"/>
        <end position="110"/>
    </location>
</feature>
<feature type="compositionally biased region" description="Low complexity" evidence="2">
    <location>
        <begin position="326"/>
        <end position="350"/>
    </location>
</feature>
<dbReference type="PROSITE" id="PS50157">
    <property type="entry name" value="ZINC_FINGER_C2H2_2"/>
    <property type="match status" value="1"/>
</dbReference>
<feature type="region of interest" description="Disordered" evidence="2">
    <location>
        <begin position="448"/>
        <end position="495"/>
    </location>
</feature>
<feature type="non-terminal residue" evidence="4">
    <location>
        <position position="1"/>
    </location>
</feature>
<feature type="compositionally biased region" description="Polar residues" evidence="2">
    <location>
        <begin position="168"/>
        <end position="188"/>
    </location>
</feature>
<feature type="region of interest" description="Disordered" evidence="2">
    <location>
        <begin position="44"/>
        <end position="73"/>
    </location>
</feature>
<keyword evidence="5" id="KW-1185">Reference proteome</keyword>
<dbReference type="InterPro" id="IPR036236">
    <property type="entry name" value="Znf_C2H2_sf"/>
</dbReference>
<feature type="region of interest" description="Disordered" evidence="2">
    <location>
        <begin position="95"/>
        <end position="116"/>
    </location>
</feature>
<feature type="region of interest" description="Disordered" evidence="2">
    <location>
        <begin position="251"/>
        <end position="271"/>
    </location>
</feature>
<evidence type="ECO:0000256" key="2">
    <source>
        <dbReference type="SAM" id="MobiDB-lite"/>
    </source>
</evidence>
<feature type="region of interest" description="Disordered" evidence="2">
    <location>
        <begin position="168"/>
        <end position="191"/>
    </location>
</feature>
<organism evidence="4 5">
    <name type="scientific">Physocladia obscura</name>
    <dbReference type="NCBI Taxonomy" id="109957"/>
    <lineage>
        <taxon>Eukaryota</taxon>
        <taxon>Fungi</taxon>
        <taxon>Fungi incertae sedis</taxon>
        <taxon>Chytridiomycota</taxon>
        <taxon>Chytridiomycota incertae sedis</taxon>
        <taxon>Chytridiomycetes</taxon>
        <taxon>Chytridiales</taxon>
        <taxon>Chytriomycetaceae</taxon>
        <taxon>Physocladia</taxon>
    </lineage>
</organism>
<name>A0AAD5SME0_9FUNG</name>
<keyword evidence="1" id="KW-0479">Metal-binding</keyword>
<feature type="region of interest" description="Disordered" evidence="2">
    <location>
        <begin position="312"/>
        <end position="359"/>
    </location>
</feature>
<protein>
    <recommendedName>
        <fullName evidence="3">C2H2-type domain-containing protein</fullName>
    </recommendedName>
</protein>
<dbReference type="GO" id="GO:0008270">
    <property type="term" value="F:zinc ion binding"/>
    <property type="evidence" value="ECO:0007669"/>
    <property type="project" value="UniProtKB-KW"/>
</dbReference>
<keyword evidence="1" id="KW-0862">Zinc</keyword>
<dbReference type="EMBL" id="JADGJH010004830">
    <property type="protein sequence ID" value="KAJ3083686.1"/>
    <property type="molecule type" value="Genomic_DNA"/>
</dbReference>
<evidence type="ECO:0000256" key="1">
    <source>
        <dbReference type="PROSITE-ProRule" id="PRU00042"/>
    </source>
</evidence>
<dbReference type="SUPFAM" id="SSF57667">
    <property type="entry name" value="beta-beta-alpha zinc fingers"/>
    <property type="match status" value="1"/>
</dbReference>
<reference evidence="4" key="1">
    <citation type="submission" date="2020-05" db="EMBL/GenBank/DDBJ databases">
        <title>Phylogenomic resolution of chytrid fungi.</title>
        <authorList>
            <person name="Stajich J.E."/>
            <person name="Amses K."/>
            <person name="Simmons R."/>
            <person name="Seto K."/>
            <person name="Myers J."/>
            <person name="Bonds A."/>
            <person name="Quandt C.A."/>
            <person name="Barry K."/>
            <person name="Liu P."/>
            <person name="Grigoriev I."/>
            <person name="Longcore J.E."/>
            <person name="James T.Y."/>
        </authorList>
    </citation>
    <scope>NUCLEOTIDE SEQUENCE</scope>
    <source>
        <strain evidence="4">JEL0513</strain>
    </source>
</reference>
<evidence type="ECO:0000313" key="5">
    <source>
        <dbReference type="Proteomes" id="UP001211907"/>
    </source>
</evidence>
<dbReference type="InterPro" id="IPR013087">
    <property type="entry name" value="Znf_C2H2_type"/>
</dbReference>
<sequence>MEIDVEAEQKAIRNSLMMVDSEVTARNLNRNSDVLIRSIIENGAENNTNGSSHSNSTTKQTKASRHTSSSSRLSIQALSDLGDGEEEAVTTATKMTANANTNKVNNASNVKRNKPHAPLPSAIVATAKRQSDFELFPGLGLNIGDRSSIASSLSITTTVSVNATSSINSRNADSASDRNTNTNTNSMAVDSPHSDLDLQVAAVLVDQRSFIPAITNQNPPAQYTNYNNSINPQLVFHQQLQQQQIYQSETPLSQPHYQATPTPPATSQMDMQTPRQQTPLIPQLQQMGPDDDDDAMIDDLYDHVRDTFGRLHSSTSTSAKSPAESHQQYQEQQLFQQQQMPQQQQNLHQHSQYHKYTETEQPAQISWMNGNQTSAAVMHDQYETGDNEDEDVNTKRSSTRRIMSLFRAAEAAARDAELEERARTNVIQISAHQGGIQNQQPQQLYYQQDQTYQQQQQYERQVSVSTTDFDSDGDSDGRFGSMGGSQHEESVANTPPSNLLPFVCDICSRAFLRKHDLKRHVLTTHGTADAFK</sequence>
<keyword evidence="1" id="KW-0863">Zinc-finger</keyword>
<gene>
    <name evidence="4" type="ORF">HK100_009423</name>
</gene>
<dbReference type="Gene3D" id="3.30.160.60">
    <property type="entry name" value="Classic Zinc Finger"/>
    <property type="match status" value="1"/>
</dbReference>
<proteinExistence type="predicted"/>
<feature type="domain" description="C2H2-type" evidence="3">
    <location>
        <begin position="502"/>
        <end position="530"/>
    </location>
</feature>
<comment type="caution">
    <text evidence="4">The sequence shown here is derived from an EMBL/GenBank/DDBJ whole genome shotgun (WGS) entry which is preliminary data.</text>
</comment>
<dbReference type="Proteomes" id="UP001211907">
    <property type="component" value="Unassembled WGS sequence"/>
</dbReference>
<accession>A0AAD5SME0</accession>
<dbReference type="SMART" id="SM00355">
    <property type="entry name" value="ZnF_C2H2"/>
    <property type="match status" value="1"/>
</dbReference>
<dbReference type="AlphaFoldDB" id="A0AAD5SME0"/>
<evidence type="ECO:0000313" key="4">
    <source>
        <dbReference type="EMBL" id="KAJ3083686.1"/>
    </source>
</evidence>
<evidence type="ECO:0000259" key="3">
    <source>
        <dbReference type="PROSITE" id="PS50157"/>
    </source>
</evidence>
<dbReference type="PROSITE" id="PS00028">
    <property type="entry name" value="ZINC_FINGER_C2H2_1"/>
    <property type="match status" value="1"/>
</dbReference>
<feature type="compositionally biased region" description="Low complexity" evidence="2">
    <location>
        <begin position="448"/>
        <end position="468"/>
    </location>
</feature>
<feature type="compositionally biased region" description="Low complexity" evidence="2">
    <location>
        <begin position="46"/>
        <end position="58"/>
    </location>
</feature>